<keyword evidence="4" id="KW-1185">Reference proteome</keyword>
<proteinExistence type="predicted"/>
<protein>
    <submittedName>
        <fullName evidence="3">Uncharacterized protein</fullName>
    </submittedName>
</protein>
<evidence type="ECO:0000313" key="4">
    <source>
        <dbReference type="Proteomes" id="UP001521785"/>
    </source>
</evidence>
<evidence type="ECO:0000256" key="2">
    <source>
        <dbReference type="SAM" id="SignalP"/>
    </source>
</evidence>
<evidence type="ECO:0000256" key="1">
    <source>
        <dbReference type="SAM" id="MobiDB-lite"/>
    </source>
</evidence>
<evidence type="ECO:0000313" key="3">
    <source>
        <dbReference type="EMBL" id="KAL1600420.1"/>
    </source>
</evidence>
<name>A0ABR3R7K3_9PLEO</name>
<accession>A0ABR3R7K3</accession>
<reference evidence="3 4" key="1">
    <citation type="submission" date="2024-02" db="EMBL/GenBank/DDBJ databases">
        <title>De novo assembly and annotation of 12 fungi associated with fruit tree decline syndrome in Ontario, Canada.</title>
        <authorList>
            <person name="Sulman M."/>
            <person name="Ellouze W."/>
            <person name="Ilyukhin E."/>
        </authorList>
    </citation>
    <scope>NUCLEOTIDE SEQUENCE [LARGE SCALE GENOMIC DNA]</scope>
    <source>
        <strain evidence="3 4">M42-189</strain>
    </source>
</reference>
<sequence length="336" mass="37498">MRFNNSILLLLGLLGLLAFSAPSRSKLGDNGLVKVIDIPRDVDVDLTVRGLALGAADAQDLEKRRGRSGGSRASRRPKKTKTRRPKKTKTKKKPKKTTKKKPTKKKPTKKPKTTKPKKPTTTKPKRPTKSAKPKCKPAKPCKGKNCKRVQPAAGASCELQKKKEPTVNYKTALAAAKRAGVNHLSVGQSYLLVHRDSRTPVTHKVLVMGTVKEIKGQLDFVATGIDLQWDTDVKNDLLAQCTQLYGARCEHHKIEPYKCEYSIAKHKHGSYKFAGTAKPEFADPKTFHSTAADIIEKQKTYSYFYNNCKKHVGRVQNVVAMPKNEDPAYPDEWENF</sequence>
<comment type="caution">
    <text evidence="3">The sequence shown here is derived from an EMBL/GenBank/DDBJ whole genome shotgun (WGS) entry which is preliminary data.</text>
</comment>
<gene>
    <name evidence="3" type="ORF">SLS60_006805</name>
</gene>
<dbReference type="Proteomes" id="UP001521785">
    <property type="component" value="Unassembled WGS sequence"/>
</dbReference>
<feature type="chain" id="PRO_5045713402" evidence="2">
    <location>
        <begin position="26"/>
        <end position="336"/>
    </location>
</feature>
<feature type="compositionally biased region" description="Basic residues" evidence="1">
    <location>
        <begin position="73"/>
        <end position="147"/>
    </location>
</feature>
<dbReference type="EMBL" id="JAKJXO020000009">
    <property type="protein sequence ID" value="KAL1600420.1"/>
    <property type="molecule type" value="Genomic_DNA"/>
</dbReference>
<organism evidence="3 4">
    <name type="scientific">Paraconiothyrium brasiliense</name>
    <dbReference type="NCBI Taxonomy" id="300254"/>
    <lineage>
        <taxon>Eukaryota</taxon>
        <taxon>Fungi</taxon>
        <taxon>Dikarya</taxon>
        <taxon>Ascomycota</taxon>
        <taxon>Pezizomycotina</taxon>
        <taxon>Dothideomycetes</taxon>
        <taxon>Pleosporomycetidae</taxon>
        <taxon>Pleosporales</taxon>
        <taxon>Massarineae</taxon>
        <taxon>Didymosphaeriaceae</taxon>
        <taxon>Paraconiothyrium</taxon>
    </lineage>
</organism>
<keyword evidence="2" id="KW-0732">Signal</keyword>
<feature type="signal peptide" evidence="2">
    <location>
        <begin position="1"/>
        <end position="25"/>
    </location>
</feature>
<feature type="region of interest" description="Disordered" evidence="1">
    <location>
        <begin position="60"/>
        <end position="147"/>
    </location>
</feature>